<dbReference type="EMBL" id="JACGZW010000002">
    <property type="protein sequence ID" value="MBB1153061.1"/>
    <property type="molecule type" value="Genomic_DNA"/>
</dbReference>
<keyword evidence="7" id="KW-1185">Reference proteome</keyword>
<dbReference type="GO" id="GO:0005829">
    <property type="term" value="C:cytosol"/>
    <property type="evidence" value="ECO:0007669"/>
    <property type="project" value="TreeGrafter"/>
</dbReference>
<comment type="caution">
    <text evidence="6">The sequence shown here is derived from an EMBL/GenBank/DDBJ whole genome shotgun (WGS) entry which is preliminary data.</text>
</comment>
<dbReference type="Pfam" id="PF00126">
    <property type="entry name" value="HTH_1"/>
    <property type="match status" value="1"/>
</dbReference>
<keyword evidence="3" id="KW-0238">DNA-binding</keyword>
<dbReference type="Proteomes" id="UP000526734">
    <property type="component" value="Unassembled WGS sequence"/>
</dbReference>
<sequence>MDLLQLRYFQAVAYRGHLSQAAAELHIAQPSLSRAIARLEADLGVPLFERAGRGLRLNHFGTTFLRRVDRALRELDDARQELVDLAGLDHGRVAVASETLLTLTGLMSAFRTEYPGIELRLYQSSAETMAQQLCAGEVDLCFASQPLRQPGLQARELLREEVILAVPSTHRLARRKRVRMADLANEPMVTTRPGYWPRALADRLFAEAGLAPNYSCESDEPGATGQLIASGLGIGLVPEVARRAAKDEAAVGLELDAPGCHRTLTVVQRADAYLSAAAQRLTEFAVAYFSTGRYRTAVESAG</sequence>
<feature type="domain" description="HTH lysR-type" evidence="5">
    <location>
        <begin position="1"/>
        <end position="58"/>
    </location>
</feature>
<dbReference type="Gene3D" id="1.10.10.10">
    <property type="entry name" value="Winged helix-like DNA-binding domain superfamily/Winged helix DNA-binding domain"/>
    <property type="match status" value="1"/>
</dbReference>
<dbReference type="InterPro" id="IPR036390">
    <property type="entry name" value="WH_DNA-bd_sf"/>
</dbReference>
<dbReference type="FunFam" id="1.10.10.10:FF:000001">
    <property type="entry name" value="LysR family transcriptional regulator"/>
    <property type="match status" value="1"/>
</dbReference>
<dbReference type="InterPro" id="IPR050950">
    <property type="entry name" value="HTH-type_LysR_regulators"/>
</dbReference>
<reference evidence="6 7" key="1">
    <citation type="submission" date="2020-08" db="EMBL/GenBank/DDBJ databases">
        <title>Amycolatopsis sp. nov. DR6-1 isolated from Dendrobium heterocarpum.</title>
        <authorList>
            <person name="Tedsree N."/>
            <person name="Kuncharoen N."/>
            <person name="Likhitwitayawuid K."/>
            <person name="Tanasupawat S."/>
        </authorList>
    </citation>
    <scope>NUCLEOTIDE SEQUENCE [LARGE SCALE GENOMIC DNA]</scope>
    <source>
        <strain evidence="6 7">DR6-1</strain>
    </source>
</reference>
<dbReference type="CDD" id="cd05466">
    <property type="entry name" value="PBP2_LTTR_substrate"/>
    <property type="match status" value="1"/>
</dbReference>
<dbReference type="InterPro" id="IPR005119">
    <property type="entry name" value="LysR_subst-bd"/>
</dbReference>
<evidence type="ECO:0000256" key="2">
    <source>
        <dbReference type="ARBA" id="ARBA00023015"/>
    </source>
</evidence>
<dbReference type="InterPro" id="IPR036388">
    <property type="entry name" value="WH-like_DNA-bd_sf"/>
</dbReference>
<protein>
    <submittedName>
        <fullName evidence="6">LysR family transcriptional regulator</fullName>
    </submittedName>
</protein>
<proteinExistence type="inferred from homology"/>
<accession>A0A7W3VU30</accession>
<evidence type="ECO:0000256" key="4">
    <source>
        <dbReference type="ARBA" id="ARBA00023163"/>
    </source>
</evidence>
<evidence type="ECO:0000259" key="5">
    <source>
        <dbReference type="PROSITE" id="PS50931"/>
    </source>
</evidence>
<dbReference type="InterPro" id="IPR000847">
    <property type="entry name" value="LysR_HTH_N"/>
</dbReference>
<dbReference type="PANTHER" id="PTHR30419:SF28">
    <property type="entry name" value="HTH-TYPE TRANSCRIPTIONAL REGULATOR BSDA"/>
    <property type="match status" value="1"/>
</dbReference>
<dbReference type="SUPFAM" id="SSF46785">
    <property type="entry name" value="Winged helix' DNA-binding domain"/>
    <property type="match status" value="1"/>
</dbReference>
<dbReference type="PRINTS" id="PR00039">
    <property type="entry name" value="HTHLYSR"/>
</dbReference>
<gene>
    <name evidence="6" type="ORF">H4281_07960</name>
</gene>
<dbReference type="GO" id="GO:0003700">
    <property type="term" value="F:DNA-binding transcription factor activity"/>
    <property type="evidence" value="ECO:0007669"/>
    <property type="project" value="InterPro"/>
</dbReference>
<dbReference type="PANTHER" id="PTHR30419">
    <property type="entry name" value="HTH-TYPE TRANSCRIPTIONAL REGULATOR YBHD"/>
    <property type="match status" value="1"/>
</dbReference>
<organism evidence="6 7">
    <name type="scientific">Amycolatopsis dendrobii</name>
    <dbReference type="NCBI Taxonomy" id="2760662"/>
    <lineage>
        <taxon>Bacteria</taxon>
        <taxon>Bacillati</taxon>
        <taxon>Actinomycetota</taxon>
        <taxon>Actinomycetes</taxon>
        <taxon>Pseudonocardiales</taxon>
        <taxon>Pseudonocardiaceae</taxon>
        <taxon>Amycolatopsis</taxon>
    </lineage>
</organism>
<dbReference type="PROSITE" id="PS50931">
    <property type="entry name" value="HTH_LYSR"/>
    <property type="match status" value="1"/>
</dbReference>
<dbReference type="Pfam" id="PF03466">
    <property type="entry name" value="LysR_substrate"/>
    <property type="match status" value="1"/>
</dbReference>
<keyword evidence="4" id="KW-0804">Transcription</keyword>
<dbReference type="Gene3D" id="3.40.190.290">
    <property type="match status" value="1"/>
</dbReference>
<evidence type="ECO:0000313" key="7">
    <source>
        <dbReference type="Proteomes" id="UP000526734"/>
    </source>
</evidence>
<dbReference type="GO" id="GO:0003677">
    <property type="term" value="F:DNA binding"/>
    <property type="evidence" value="ECO:0007669"/>
    <property type="project" value="UniProtKB-KW"/>
</dbReference>
<dbReference type="SUPFAM" id="SSF53850">
    <property type="entry name" value="Periplasmic binding protein-like II"/>
    <property type="match status" value="1"/>
</dbReference>
<evidence type="ECO:0000256" key="3">
    <source>
        <dbReference type="ARBA" id="ARBA00023125"/>
    </source>
</evidence>
<evidence type="ECO:0000313" key="6">
    <source>
        <dbReference type="EMBL" id="MBB1153061.1"/>
    </source>
</evidence>
<dbReference type="AlphaFoldDB" id="A0A7W3VU30"/>
<keyword evidence="2" id="KW-0805">Transcription regulation</keyword>
<name>A0A7W3VU30_9PSEU</name>
<evidence type="ECO:0000256" key="1">
    <source>
        <dbReference type="ARBA" id="ARBA00009437"/>
    </source>
</evidence>
<comment type="similarity">
    <text evidence="1">Belongs to the LysR transcriptional regulatory family.</text>
</comment>
<dbReference type="RefSeq" id="WP_182890173.1">
    <property type="nucleotide sequence ID" value="NZ_JACGZW010000002.1"/>
</dbReference>